<gene>
    <name evidence="1" type="ORF">HNR39_001422</name>
</gene>
<dbReference type="AlphaFoldDB" id="A0A840RSP5"/>
<reference evidence="1 2" key="1">
    <citation type="submission" date="2020-08" db="EMBL/GenBank/DDBJ databases">
        <title>Genomic Encyclopedia of Type Strains, Phase IV (KMG-IV): sequencing the most valuable type-strain genomes for metagenomic binning, comparative biology and taxonomic classification.</title>
        <authorList>
            <person name="Goeker M."/>
        </authorList>
    </citation>
    <scope>NUCLEOTIDE SEQUENCE [LARGE SCALE GENOMIC DNA]</scope>
    <source>
        <strain evidence="1 2">DSM 23240</strain>
    </source>
</reference>
<dbReference type="RefSeq" id="WP_168056562.1">
    <property type="nucleotide sequence ID" value="NZ_JAAOZT010000010.1"/>
</dbReference>
<protein>
    <submittedName>
        <fullName evidence="1">Uncharacterized protein</fullName>
    </submittedName>
</protein>
<evidence type="ECO:0000313" key="1">
    <source>
        <dbReference type="EMBL" id="MBB5199590.1"/>
    </source>
</evidence>
<dbReference type="Proteomes" id="UP000571084">
    <property type="component" value="Unassembled WGS sequence"/>
</dbReference>
<evidence type="ECO:0000313" key="2">
    <source>
        <dbReference type="Proteomes" id="UP000571084"/>
    </source>
</evidence>
<sequence>MSENNRHIATVDKRPFFEKALTYGAHNDIIDRAKIQVIIADGAKGSVQIANFFGSSHLHTDLDNARKRMVNLISLYLEDACQGNLEEAAISLRDNSFLSHSRGGNEMLKALHALPDCAVFGDVKSQDVKSFQDERTLIKPYSLSAYRKERQTREEDANTLAAATWFAKSMGLPRSALEFTSAETVIRSAILVRAAGADSFPGRNAFAAQLSTVRIQATAVGKLKIAKKLLDDVPEEYQKICDKIRREIEKHDGPLIVNSALGLDEMRNTVELRYFVRESGMDDVEEFDTLMSEEWRKVTGGKEDPFSRLTAFLCIAADTRPKTTISEAEAKAITRQVRQRGFNSEAVASFIANAAPFEMKDNLLSLWEEEFLPEAAAFMLDKDDDKYVSAIKFLKENCNVRTKSAPKTKASVAK</sequence>
<comment type="caution">
    <text evidence="1">The sequence shown here is derived from an EMBL/GenBank/DDBJ whole genome shotgun (WGS) entry which is preliminary data.</text>
</comment>
<proteinExistence type="predicted"/>
<organism evidence="1 2">
    <name type="scientific">Glaciimonas immobilis</name>
    <dbReference type="NCBI Taxonomy" id="728004"/>
    <lineage>
        <taxon>Bacteria</taxon>
        <taxon>Pseudomonadati</taxon>
        <taxon>Pseudomonadota</taxon>
        <taxon>Betaproteobacteria</taxon>
        <taxon>Burkholderiales</taxon>
        <taxon>Oxalobacteraceae</taxon>
        <taxon>Glaciimonas</taxon>
    </lineage>
</organism>
<dbReference type="EMBL" id="JACHHQ010000003">
    <property type="protein sequence ID" value="MBB5199590.1"/>
    <property type="molecule type" value="Genomic_DNA"/>
</dbReference>
<keyword evidence="2" id="KW-1185">Reference proteome</keyword>
<name>A0A840RSP5_9BURK</name>
<accession>A0A840RSP5</accession>